<evidence type="ECO:0000256" key="4">
    <source>
        <dbReference type="SAM" id="MobiDB-lite"/>
    </source>
</evidence>
<dbReference type="HAMAP" id="MF_00984">
    <property type="entry name" value="SSB"/>
    <property type="match status" value="1"/>
</dbReference>
<comment type="caution">
    <text evidence="2">Lacks conserved residue(s) required for the propagation of feature annotation.</text>
</comment>
<protein>
    <recommendedName>
        <fullName evidence="2 3">Single-stranded DNA-binding protein</fullName>
        <shortName evidence="2">SSB</shortName>
    </recommendedName>
</protein>
<dbReference type="Gene3D" id="2.40.50.140">
    <property type="entry name" value="Nucleic acid-binding proteins"/>
    <property type="match status" value="1"/>
</dbReference>
<dbReference type="GO" id="GO:0003677">
    <property type="term" value="F:DNA binding"/>
    <property type="evidence" value="ECO:0007669"/>
    <property type="project" value="UniProtKB-KW"/>
</dbReference>
<feature type="region of interest" description="Disordered" evidence="4">
    <location>
        <begin position="124"/>
        <end position="160"/>
    </location>
</feature>
<keyword evidence="6" id="KW-1185">Reference proteome</keyword>
<evidence type="ECO:0000256" key="1">
    <source>
        <dbReference type="ARBA" id="ARBA00023125"/>
    </source>
</evidence>
<dbReference type="NCBIfam" id="TIGR00621">
    <property type="entry name" value="ssb"/>
    <property type="match status" value="1"/>
</dbReference>
<dbReference type="PANTHER" id="PTHR10302:SF27">
    <property type="entry name" value="SINGLE-STRANDED DNA-BINDING PROTEIN"/>
    <property type="match status" value="1"/>
</dbReference>
<dbReference type="InterPro" id="IPR000424">
    <property type="entry name" value="Primosome_PriB/ssb"/>
</dbReference>
<evidence type="ECO:0000313" key="5">
    <source>
        <dbReference type="EMBL" id="GIF58056.1"/>
    </source>
</evidence>
<comment type="caution">
    <text evidence="5">The sequence shown here is derived from an EMBL/GenBank/DDBJ whole genome shotgun (WGS) entry which is preliminary data.</text>
</comment>
<evidence type="ECO:0000313" key="6">
    <source>
        <dbReference type="Proteomes" id="UP000624325"/>
    </source>
</evidence>
<dbReference type="NCBIfam" id="NF005851">
    <property type="entry name" value="PRK07772.1"/>
    <property type="match status" value="1"/>
</dbReference>
<dbReference type="Pfam" id="PF00436">
    <property type="entry name" value="SSB"/>
    <property type="match status" value="1"/>
</dbReference>
<feature type="compositionally biased region" description="Polar residues" evidence="4">
    <location>
        <begin position="142"/>
        <end position="151"/>
    </location>
</feature>
<name>A0ABQ4C5J6_9ACTN</name>
<organism evidence="5 6">
    <name type="scientific">Asanoa iriomotensis</name>
    <dbReference type="NCBI Taxonomy" id="234613"/>
    <lineage>
        <taxon>Bacteria</taxon>
        <taxon>Bacillati</taxon>
        <taxon>Actinomycetota</taxon>
        <taxon>Actinomycetes</taxon>
        <taxon>Micromonosporales</taxon>
        <taxon>Micromonosporaceae</taxon>
        <taxon>Asanoa</taxon>
    </lineage>
</organism>
<evidence type="ECO:0000256" key="3">
    <source>
        <dbReference type="PIRNR" id="PIRNR002070"/>
    </source>
</evidence>
<dbReference type="InterPro" id="IPR012340">
    <property type="entry name" value="NA-bd_OB-fold"/>
</dbReference>
<dbReference type="RefSeq" id="WP_203704400.1">
    <property type="nucleotide sequence ID" value="NZ_BAAALU010000015.1"/>
</dbReference>
<accession>A0ABQ4C5J6</accession>
<comment type="subunit">
    <text evidence="2">Homotetramer.</text>
</comment>
<dbReference type="PANTHER" id="PTHR10302">
    <property type="entry name" value="SINGLE-STRANDED DNA-BINDING PROTEIN"/>
    <property type="match status" value="1"/>
</dbReference>
<dbReference type="Proteomes" id="UP000624325">
    <property type="component" value="Unassembled WGS sequence"/>
</dbReference>
<gene>
    <name evidence="5" type="primary">ssb_2</name>
    <name evidence="5" type="ORF">Air01nite_41510</name>
</gene>
<dbReference type="SUPFAM" id="SSF50249">
    <property type="entry name" value="Nucleic acid-binding proteins"/>
    <property type="match status" value="1"/>
</dbReference>
<dbReference type="InterPro" id="IPR011344">
    <property type="entry name" value="ssDNA-bd"/>
</dbReference>
<keyword evidence="1 2" id="KW-0238">DNA-binding</keyword>
<proteinExistence type="inferred from homology"/>
<dbReference type="EMBL" id="BONC01000029">
    <property type="protein sequence ID" value="GIF58056.1"/>
    <property type="molecule type" value="Genomic_DNA"/>
</dbReference>
<dbReference type="CDD" id="cd04496">
    <property type="entry name" value="SSB_OBF"/>
    <property type="match status" value="1"/>
</dbReference>
<dbReference type="PROSITE" id="PS50935">
    <property type="entry name" value="SSB"/>
    <property type="match status" value="1"/>
</dbReference>
<reference evidence="5 6" key="1">
    <citation type="submission" date="2021-01" db="EMBL/GenBank/DDBJ databases">
        <title>Whole genome shotgun sequence of Asanoa iriomotensis NBRC 100142.</title>
        <authorList>
            <person name="Komaki H."/>
            <person name="Tamura T."/>
        </authorList>
    </citation>
    <scope>NUCLEOTIDE SEQUENCE [LARGE SCALE GENOMIC DNA]</scope>
    <source>
        <strain evidence="5 6">NBRC 100142</strain>
    </source>
</reference>
<evidence type="ECO:0000256" key="2">
    <source>
        <dbReference type="HAMAP-Rule" id="MF_00984"/>
    </source>
</evidence>
<sequence>MAAGDTTITVIGNLTDDPELRFTPAGAAVAKFRVASTPRFMDRESGQWKDGEPLFLTCTAWRDMAEHVAESLTRGTRVVVYGRLRLSRWEDKDTGEKRSMFQLDVDEIGPSLKFAQAKVTKMNRARASDGFTPDQVPDDPWNTATPANTAGSAAESRPAA</sequence>
<dbReference type="PIRSF" id="PIRSF002070">
    <property type="entry name" value="SSB"/>
    <property type="match status" value="1"/>
</dbReference>